<dbReference type="Proteomes" id="UP000199226">
    <property type="component" value="Unassembled WGS sequence"/>
</dbReference>
<dbReference type="InterPro" id="IPR006016">
    <property type="entry name" value="UspA"/>
</dbReference>
<feature type="domain" description="UspA" evidence="2">
    <location>
        <begin position="150"/>
        <end position="272"/>
    </location>
</feature>
<organism evidence="3 4">
    <name type="scientific">Daejeonella rubra</name>
    <dbReference type="NCBI Taxonomy" id="990371"/>
    <lineage>
        <taxon>Bacteria</taxon>
        <taxon>Pseudomonadati</taxon>
        <taxon>Bacteroidota</taxon>
        <taxon>Sphingobacteriia</taxon>
        <taxon>Sphingobacteriales</taxon>
        <taxon>Sphingobacteriaceae</taxon>
        <taxon>Daejeonella</taxon>
    </lineage>
</organism>
<evidence type="ECO:0000313" key="3">
    <source>
        <dbReference type="EMBL" id="SDM12699.1"/>
    </source>
</evidence>
<proteinExistence type="inferred from homology"/>
<evidence type="ECO:0000259" key="2">
    <source>
        <dbReference type="Pfam" id="PF00582"/>
    </source>
</evidence>
<dbReference type="Pfam" id="PF00582">
    <property type="entry name" value="Usp"/>
    <property type="match status" value="2"/>
</dbReference>
<comment type="similarity">
    <text evidence="1">Belongs to the universal stress protein A family.</text>
</comment>
<dbReference type="RefSeq" id="WP_090702119.1">
    <property type="nucleotide sequence ID" value="NZ_FNHH01000006.1"/>
</dbReference>
<gene>
    <name evidence="3" type="ORF">SAMN05421813_106134</name>
</gene>
<dbReference type="Gene3D" id="3.40.50.620">
    <property type="entry name" value="HUPs"/>
    <property type="match status" value="2"/>
</dbReference>
<dbReference type="STRING" id="990371.SAMN05421813_106134"/>
<dbReference type="InterPro" id="IPR006015">
    <property type="entry name" value="Universal_stress_UspA"/>
</dbReference>
<evidence type="ECO:0000313" key="4">
    <source>
        <dbReference type="Proteomes" id="UP000199226"/>
    </source>
</evidence>
<name>A0A1G9QNW5_9SPHI</name>
<reference evidence="4" key="1">
    <citation type="submission" date="2016-10" db="EMBL/GenBank/DDBJ databases">
        <authorList>
            <person name="Varghese N."/>
            <person name="Submissions S."/>
        </authorList>
    </citation>
    <scope>NUCLEOTIDE SEQUENCE [LARGE SCALE GENOMIC DNA]</scope>
    <source>
        <strain evidence="4">DSM 24536</strain>
    </source>
</reference>
<dbReference type="InterPro" id="IPR014729">
    <property type="entry name" value="Rossmann-like_a/b/a_fold"/>
</dbReference>
<feature type="domain" description="UspA" evidence="2">
    <location>
        <begin position="1"/>
        <end position="141"/>
    </location>
</feature>
<keyword evidence="4" id="KW-1185">Reference proteome</keyword>
<dbReference type="AlphaFoldDB" id="A0A1G9QNW5"/>
<dbReference type="PANTHER" id="PTHR46268:SF6">
    <property type="entry name" value="UNIVERSAL STRESS PROTEIN UP12"/>
    <property type="match status" value="1"/>
</dbReference>
<accession>A0A1G9QNW5</accession>
<dbReference type="EMBL" id="FNHH01000006">
    <property type="protein sequence ID" value="SDM12699.1"/>
    <property type="molecule type" value="Genomic_DNA"/>
</dbReference>
<protein>
    <submittedName>
        <fullName evidence="3">Nucleotide-binding universal stress protein, UspA family</fullName>
    </submittedName>
</protein>
<dbReference type="PANTHER" id="PTHR46268">
    <property type="entry name" value="STRESS RESPONSE PROTEIN NHAX"/>
    <property type="match status" value="1"/>
</dbReference>
<dbReference type="OrthoDB" id="9788959at2"/>
<dbReference type="SUPFAM" id="SSF52402">
    <property type="entry name" value="Adenine nucleotide alpha hydrolases-like"/>
    <property type="match status" value="2"/>
</dbReference>
<dbReference type="PRINTS" id="PR01438">
    <property type="entry name" value="UNVRSLSTRESS"/>
</dbReference>
<sequence>MKTILAPTDFSEVSLNAVNYAAKMAGILGINLSLFHVCPVAMAYSDVPPPAFHFEETISNAEKQLKELKAKILSDSPKKIMIRTKVLTGDVVAGIRTYCETIDTYAVVMGAESTNAVDRFLFGGSTIEAIRSLSWPLIVVPSDVKFGRLHKIGLACDFRDVAGTVPVEEIRHLVKEFNAELHILHVHTSDRKTSEIENASATRWLHDQLGVLNPKYHFVKSEKIEESINNFADKNKLDMLIVTPKKHSIFNKILKTSKSRKIVLHAHVPVLSIHE</sequence>
<dbReference type="CDD" id="cd00293">
    <property type="entry name" value="USP-like"/>
    <property type="match status" value="2"/>
</dbReference>
<evidence type="ECO:0000256" key="1">
    <source>
        <dbReference type="ARBA" id="ARBA00008791"/>
    </source>
</evidence>